<organism evidence="13 14">
    <name type="scientific">Tilletia horrida</name>
    <dbReference type="NCBI Taxonomy" id="155126"/>
    <lineage>
        <taxon>Eukaryota</taxon>
        <taxon>Fungi</taxon>
        <taxon>Dikarya</taxon>
        <taxon>Basidiomycota</taxon>
        <taxon>Ustilaginomycotina</taxon>
        <taxon>Exobasidiomycetes</taxon>
        <taxon>Tilletiales</taxon>
        <taxon>Tilletiaceae</taxon>
        <taxon>Tilletia</taxon>
    </lineage>
</organism>
<evidence type="ECO:0000256" key="3">
    <source>
        <dbReference type="ARBA" id="ARBA00022692"/>
    </source>
</evidence>
<keyword evidence="9" id="KW-0325">Glycoprotein</keyword>
<feature type="domain" description="Glycosyl hydrolase family 63 C-terminal" evidence="12">
    <location>
        <begin position="3"/>
        <end position="66"/>
    </location>
</feature>
<evidence type="ECO:0000256" key="9">
    <source>
        <dbReference type="ARBA" id="ARBA00023180"/>
    </source>
</evidence>
<dbReference type="EC" id="3.2.1.106" evidence="11"/>
<evidence type="ECO:0000256" key="4">
    <source>
        <dbReference type="ARBA" id="ARBA00022801"/>
    </source>
</evidence>
<evidence type="ECO:0000313" key="14">
    <source>
        <dbReference type="Proteomes" id="UP001176521"/>
    </source>
</evidence>
<evidence type="ECO:0000313" key="13">
    <source>
        <dbReference type="EMBL" id="KAK0521531.1"/>
    </source>
</evidence>
<keyword evidence="6" id="KW-0735">Signal-anchor</keyword>
<keyword evidence="4 13" id="KW-0378">Hydrolase</keyword>
<keyword evidence="7" id="KW-1133">Transmembrane helix</keyword>
<evidence type="ECO:0000256" key="8">
    <source>
        <dbReference type="ARBA" id="ARBA00023136"/>
    </source>
</evidence>
<proteinExistence type="inferred from homology"/>
<dbReference type="Gene3D" id="1.50.10.10">
    <property type="match status" value="1"/>
</dbReference>
<dbReference type="InterPro" id="IPR031335">
    <property type="entry name" value="Glyco_hydro_63_C"/>
</dbReference>
<dbReference type="GO" id="GO:0005789">
    <property type="term" value="C:endoplasmic reticulum membrane"/>
    <property type="evidence" value="ECO:0007669"/>
    <property type="project" value="UniProtKB-SubCell"/>
</dbReference>
<name>A0AAN6G7M0_9BASI</name>
<evidence type="ECO:0000256" key="7">
    <source>
        <dbReference type="ARBA" id="ARBA00022989"/>
    </source>
</evidence>
<evidence type="ECO:0000259" key="12">
    <source>
        <dbReference type="Pfam" id="PF03200"/>
    </source>
</evidence>
<keyword evidence="10 13" id="KW-0326">Glycosidase</keyword>
<sequence>MVEDGPHKDRAKTIYRRLRKNVVENVQKEYVRTGYTWEQYDPVSGEGRRGHPFTGWTSTVALMMAEIY</sequence>
<evidence type="ECO:0000256" key="11">
    <source>
        <dbReference type="ARBA" id="ARBA00038888"/>
    </source>
</evidence>
<dbReference type="SUPFAM" id="SSF48208">
    <property type="entry name" value="Six-hairpin glycosidases"/>
    <property type="match status" value="1"/>
</dbReference>
<keyword evidence="5" id="KW-0256">Endoplasmic reticulum</keyword>
<evidence type="ECO:0000256" key="5">
    <source>
        <dbReference type="ARBA" id="ARBA00022824"/>
    </source>
</evidence>
<comment type="subcellular location">
    <subcellularLocation>
        <location evidence="1">Endoplasmic reticulum membrane</location>
        <topology evidence="1">Single-pass type II membrane protein</topology>
    </subcellularLocation>
</comment>
<keyword evidence="3" id="KW-0812">Transmembrane</keyword>
<dbReference type="GO" id="GO:0006487">
    <property type="term" value="P:protein N-linked glycosylation"/>
    <property type="evidence" value="ECO:0007669"/>
    <property type="project" value="TreeGrafter"/>
</dbReference>
<comment type="similarity">
    <text evidence="2">Belongs to the glycosyl hydrolase 63 family.</text>
</comment>
<gene>
    <name evidence="13" type="primary">CWH41_2</name>
    <name evidence="13" type="ORF">OC842_006749</name>
</gene>
<comment type="caution">
    <text evidence="13">The sequence shown here is derived from an EMBL/GenBank/DDBJ whole genome shotgun (WGS) entry which is preliminary data.</text>
</comment>
<reference evidence="13" key="1">
    <citation type="journal article" date="2023" name="PhytoFront">
        <title>Draft Genome Resources of Seven Strains of Tilletia horrida, Causal Agent of Kernel Smut of Rice.</title>
        <authorList>
            <person name="Khanal S."/>
            <person name="Antony Babu S."/>
            <person name="Zhou X.G."/>
        </authorList>
    </citation>
    <scope>NUCLEOTIDE SEQUENCE</scope>
    <source>
        <strain evidence="13">TX3</strain>
    </source>
</reference>
<keyword evidence="8" id="KW-0472">Membrane</keyword>
<dbReference type="Pfam" id="PF03200">
    <property type="entry name" value="Glyco_hydro_63"/>
    <property type="match status" value="1"/>
</dbReference>
<dbReference type="GO" id="GO:0004573">
    <property type="term" value="F:Glc3Man9GlcNAc2 oligosaccharide glucosidase activity"/>
    <property type="evidence" value="ECO:0007669"/>
    <property type="project" value="UniProtKB-EC"/>
</dbReference>
<dbReference type="PANTHER" id="PTHR10412:SF11">
    <property type="entry name" value="MANNOSYL-OLIGOSACCHARIDE GLUCOSIDASE"/>
    <property type="match status" value="1"/>
</dbReference>
<evidence type="ECO:0000256" key="2">
    <source>
        <dbReference type="ARBA" id="ARBA00010833"/>
    </source>
</evidence>
<dbReference type="InterPro" id="IPR008928">
    <property type="entry name" value="6-hairpin_glycosidase_sf"/>
</dbReference>
<evidence type="ECO:0000256" key="1">
    <source>
        <dbReference type="ARBA" id="ARBA00004648"/>
    </source>
</evidence>
<keyword evidence="14" id="KW-1185">Reference proteome</keyword>
<evidence type="ECO:0000256" key="6">
    <source>
        <dbReference type="ARBA" id="ARBA00022968"/>
    </source>
</evidence>
<dbReference type="InterPro" id="IPR004888">
    <property type="entry name" value="Glycoside_hydrolase_63"/>
</dbReference>
<accession>A0AAN6G7M0</accession>
<dbReference type="AlphaFoldDB" id="A0AAN6G7M0"/>
<dbReference type="GO" id="GO:0009311">
    <property type="term" value="P:oligosaccharide metabolic process"/>
    <property type="evidence" value="ECO:0007669"/>
    <property type="project" value="InterPro"/>
</dbReference>
<dbReference type="EMBL" id="JAPDMQ010000663">
    <property type="protein sequence ID" value="KAK0521531.1"/>
    <property type="molecule type" value="Genomic_DNA"/>
</dbReference>
<evidence type="ECO:0000256" key="10">
    <source>
        <dbReference type="ARBA" id="ARBA00023295"/>
    </source>
</evidence>
<protein>
    <recommendedName>
        <fullName evidence="11">mannosyl-oligosaccharide glucosidase</fullName>
        <ecNumber evidence="11">3.2.1.106</ecNumber>
    </recommendedName>
</protein>
<dbReference type="Proteomes" id="UP001176521">
    <property type="component" value="Unassembled WGS sequence"/>
</dbReference>
<dbReference type="InterPro" id="IPR012341">
    <property type="entry name" value="6hp_glycosidase-like_sf"/>
</dbReference>
<dbReference type="PANTHER" id="PTHR10412">
    <property type="entry name" value="MANNOSYL-OLIGOSACCHARIDE GLUCOSIDASE"/>
    <property type="match status" value="1"/>
</dbReference>